<keyword evidence="1" id="KW-1133">Transmembrane helix</keyword>
<feature type="transmembrane region" description="Helical" evidence="1">
    <location>
        <begin position="41"/>
        <end position="59"/>
    </location>
</feature>
<proteinExistence type="predicted"/>
<name>A0A366MVZ3_9BACT</name>
<reference evidence="2 3" key="1">
    <citation type="submission" date="2017-10" db="EMBL/GenBank/DDBJ databases">
        <title>Genomics of the genus Arcobacter.</title>
        <authorList>
            <person name="Perez-Cataluna A."/>
            <person name="Figueras M.J."/>
        </authorList>
    </citation>
    <scope>NUCLEOTIDE SEQUENCE [LARGE SCALE GENOMIC DNA]</scope>
    <source>
        <strain evidence="2 3">CECT 9230</strain>
    </source>
</reference>
<keyword evidence="1" id="KW-0812">Transmembrane</keyword>
<keyword evidence="1" id="KW-0472">Membrane</keyword>
<evidence type="ECO:0000313" key="3">
    <source>
        <dbReference type="Proteomes" id="UP000252669"/>
    </source>
</evidence>
<dbReference type="AlphaFoldDB" id="A0A366MVZ3"/>
<accession>A0A366MVZ3</accession>
<evidence type="ECO:0000256" key="1">
    <source>
        <dbReference type="SAM" id="Phobius"/>
    </source>
</evidence>
<comment type="caution">
    <text evidence="2">The sequence shown here is derived from an EMBL/GenBank/DDBJ whole genome shotgun (WGS) entry which is preliminary data.</text>
</comment>
<evidence type="ECO:0000313" key="2">
    <source>
        <dbReference type="EMBL" id="RBQ29790.1"/>
    </source>
</evidence>
<dbReference type="OrthoDB" id="5365642at2"/>
<gene>
    <name evidence="2" type="ORF">CRU91_02340</name>
</gene>
<organism evidence="2 3">
    <name type="scientific">Aliarcobacter vitoriensis</name>
    <dbReference type="NCBI Taxonomy" id="2011099"/>
    <lineage>
        <taxon>Bacteria</taxon>
        <taxon>Pseudomonadati</taxon>
        <taxon>Campylobacterota</taxon>
        <taxon>Epsilonproteobacteria</taxon>
        <taxon>Campylobacterales</taxon>
        <taxon>Arcobacteraceae</taxon>
        <taxon>Aliarcobacter</taxon>
    </lineage>
</organism>
<keyword evidence="3" id="KW-1185">Reference proteome</keyword>
<dbReference type="EMBL" id="PDKB01000003">
    <property type="protein sequence ID" value="RBQ29790.1"/>
    <property type="molecule type" value="Genomic_DNA"/>
</dbReference>
<dbReference type="RefSeq" id="WP_113892997.1">
    <property type="nucleotide sequence ID" value="NZ_CP182882.1"/>
</dbReference>
<feature type="transmembrane region" description="Helical" evidence="1">
    <location>
        <begin position="65"/>
        <end position="85"/>
    </location>
</feature>
<protein>
    <submittedName>
        <fullName evidence="2">Uncharacterized protein</fullName>
    </submittedName>
</protein>
<dbReference type="Proteomes" id="UP000252669">
    <property type="component" value="Unassembled WGS sequence"/>
</dbReference>
<sequence>METIYFFIIFIAIELFEVNWQKADTMFGLVENNYAMYEKSVFLYLGLHLSFFYSIYVAFSLSNFGFFMSSIIVLKFLEICFKLLFMQRLYQGRKLEDIAPYDVAITPGFRYFNLLIYPSCFILATFI</sequence>